<sequence length="441" mass="50887">MSLYSSNIFLQHKFDTVGQELTVDFNLTNNRNQSHLDNYEYGHLSIDEIGLMSNFFLKQNTDLHISSLNADYIYPLKGGGNFETGLKTTYVISENQNELTNGDNGITFANNGKFKYRESVNAFYLNLSKKYKKYSFEAGVRGEHTWGTADHMQGLDQFRRSYFKLFPSLSFLYNINKSHSLKFNFNKRISRPKYENINPLVRFVNSNTYVQGNPALLPSISFNPSMTYSYRNELFFNLNYSYVKNDFIYSTVAYSNEGATITNPMNNDYIRFYNMALSYSKKLAGWLMTSNNVELLKRSSKGTTNGIDFNTSGSPSVNLSTYNAISLNEKLSFMMLFRYYGKLEENNRTTRSNYVLAAGLSNKIFNKRGTFALNVYDILGTYRSEYTENSEIVRQTWENIYDLKRLLRLSFNYSFGSGKVRKVNTGRGAEDEKIRSATEEK</sequence>
<dbReference type="SUPFAM" id="SSF56935">
    <property type="entry name" value="Porins"/>
    <property type="match status" value="1"/>
</dbReference>
<proteinExistence type="predicted"/>
<keyword evidence="6" id="KW-1185">Reference proteome</keyword>
<name>R9GUE5_9SPHI</name>
<evidence type="ECO:0000256" key="1">
    <source>
        <dbReference type="ARBA" id="ARBA00004442"/>
    </source>
</evidence>
<dbReference type="RefSeq" id="WP_016194694.1">
    <property type="nucleotide sequence ID" value="NZ_AQPN01000054.1"/>
</dbReference>
<dbReference type="EMBL" id="AQPN01000054">
    <property type="protein sequence ID" value="EOR95346.1"/>
    <property type="molecule type" value="Genomic_DNA"/>
</dbReference>
<dbReference type="InterPro" id="IPR036942">
    <property type="entry name" value="Beta-barrel_TonB_sf"/>
</dbReference>
<dbReference type="STRING" id="1150600.ADIARSV_1458"/>
<comment type="subcellular location">
    <subcellularLocation>
        <location evidence="1">Cell outer membrane</location>
    </subcellularLocation>
</comment>
<dbReference type="InterPro" id="IPR041700">
    <property type="entry name" value="OMP_b-brl_3"/>
</dbReference>
<dbReference type="OrthoDB" id="724695at2"/>
<protein>
    <recommendedName>
        <fullName evidence="4">Outer membrane protein beta-barrel domain-containing protein</fullName>
    </recommendedName>
</protein>
<dbReference type="Proteomes" id="UP000014174">
    <property type="component" value="Unassembled WGS sequence"/>
</dbReference>
<evidence type="ECO:0000313" key="6">
    <source>
        <dbReference type="Proteomes" id="UP000014174"/>
    </source>
</evidence>
<keyword evidence="3" id="KW-0998">Cell outer membrane</keyword>
<dbReference type="GO" id="GO:0009279">
    <property type="term" value="C:cell outer membrane"/>
    <property type="evidence" value="ECO:0007669"/>
    <property type="project" value="UniProtKB-SubCell"/>
</dbReference>
<evidence type="ECO:0000259" key="4">
    <source>
        <dbReference type="Pfam" id="PF14905"/>
    </source>
</evidence>
<comment type="caution">
    <text evidence="5">The sequence shown here is derived from an EMBL/GenBank/DDBJ whole genome shotgun (WGS) entry which is preliminary data.</text>
</comment>
<evidence type="ECO:0000256" key="2">
    <source>
        <dbReference type="ARBA" id="ARBA00023136"/>
    </source>
</evidence>
<dbReference type="PANTHER" id="PTHR40980:SF4">
    <property type="entry name" value="TONB-DEPENDENT RECEPTOR-LIKE BETA-BARREL DOMAIN-CONTAINING PROTEIN"/>
    <property type="match status" value="1"/>
</dbReference>
<feature type="domain" description="Outer membrane protein beta-barrel" evidence="4">
    <location>
        <begin position="12"/>
        <end position="413"/>
    </location>
</feature>
<dbReference type="Pfam" id="PF14905">
    <property type="entry name" value="OMP_b-brl_3"/>
    <property type="match status" value="1"/>
</dbReference>
<dbReference type="eggNOG" id="COG1629">
    <property type="taxonomic scope" value="Bacteria"/>
</dbReference>
<reference evidence="5 6" key="1">
    <citation type="journal article" date="2013" name="Genome Announc.">
        <title>Draft Genome Sequence of Arcticibacter svalbardensis Strain MN12-7T, a Member of the Family Sphingobacteriaceae Isolated from an Arctic Soil Sample.</title>
        <authorList>
            <person name="Shivaji S."/>
            <person name="Ara S."/>
            <person name="Prasad S."/>
            <person name="Manasa B.P."/>
            <person name="Begum Z."/>
            <person name="Singh A."/>
            <person name="Kumar Pinnaka A."/>
        </authorList>
    </citation>
    <scope>NUCLEOTIDE SEQUENCE [LARGE SCALE GENOMIC DNA]</scope>
    <source>
        <strain evidence="5 6">MN12-7</strain>
    </source>
</reference>
<keyword evidence="2" id="KW-0472">Membrane</keyword>
<dbReference type="Gene3D" id="2.40.170.20">
    <property type="entry name" value="TonB-dependent receptor, beta-barrel domain"/>
    <property type="match status" value="1"/>
</dbReference>
<evidence type="ECO:0000313" key="5">
    <source>
        <dbReference type="EMBL" id="EOR95346.1"/>
    </source>
</evidence>
<evidence type="ECO:0000256" key="3">
    <source>
        <dbReference type="ARBA" id="ARBA00023237"/>
    </source>
</evidence>
<dbReference type="PANTHER" id="PTHR40980">
    <property type="entry name" value="PLUG DOMAIN-CONTAINING PROTEIN"/>
    <property type="match status" value="1"/>
</dbReference>
<dbReference type="AlphaFoldDB" id="R9GUE5"/>
<accession>R9GUE5</accession>
<gene>
    <name evidence="5" type="ORF">ADIARSV_1458</name>
</gene>
<organism evidence="5 6">
    <name type="scientific">Arcticibacter svalbardensis MN12-7</name>
    <dbReference type="NCBI Taxonomy" id="1150600"/>
    <lineage>
        <taxon>Bacteria</taxon>
        <taxon>Pseudomonadati</taxon>
        <taxon>Bacteroidota</taxon>
        <taxon>Sphingobacteriia</taxon>
        <taxon>Sphingobacteriales</taxon>
        <taxon>Sphingobacteriaceae</taxon>
        <taxon>Arcticibacter</taxon>
    </lineage>
</organism>